<gene>
    <name evidence="1" type="ORF">ACFFGN_12370</name>
</gene>
<dbReference type="EMBL" id="JBHLTC010000014">
    <property type="protein sequence ID" value="MFC0624863.1"/>
    <property type="molecule type" value="Genomic_DNA"/>
</dbReference>
<evidence type="ECO:0000313" key="2">
    <source>
        <dbReference type="Proteomes" id="UP001589890"/>
    </source>
</evidence>
<name>A0ABV6QJV3_9ACTN</name>
<organism evidence="1 2">
    <name type="scientific">Kribbella deserti</name>
    <dbReference type="NCBI Taxonomy" id="1926257"/>
    <lineage>
        <taxon>Bacteria</taxon>
        <taxon>Bacillati</taxon>
        <taxon>Actinomycetota</taxon>
        <taxon>Actinomycetes</taxon>
        <taxon>Propionibacteriales</taxon>
        <taxon>Kribbellaceae</taxon>
        <taxon>Kribbella</taxon>
    </lineage>
</organism>
<dbReference type="RefSeq" id="WP_380046673.1">
    <property type="nucleotide sequence ID" value="NZ_JBHLTC010000014.1"/>
</dbReference>
<dbReference type="Proteomes" id="UP001589890">
    <property type="component" value="Unassembled WGS sequence"/>
</dbReference>
<sequence length="184" mass="20072">MEAMQYEITLPADYDMDIIRRRVATNGHRMDDFDGLGVKAYLARDVAKGSVINQYAPFYLWADPAGMARFLWGGGGFAGICRDFGRPPVRRWAGVSCLAGPSRAEPVVAATRQLEQLPAEVDPDGLLELAEPGPGMHTTALAVDPATWQVVRFTLWTVEPLLDAGTRYDVLHVSAPGIERLSTG</sequence>
<reference evidence="1 2" key="1">
    <citation type="submission" date="2024-09" db="EMBL/GenBank/DDBJ databases">
        <authorList>
            <person name="Sun Q."/>
            <person name="Mori K."/>
        </authorList>
    </citation>
    <scope>NUCLEOTIDE SEQUENCE [LARGE SCALE GENOMIC DNA]</scope>
    <source>
        <strain evidence="1 2">CGMCC 1.15906</strain>
    </source>
</reference>
<keyword evidence="2" id="KW-1185">Reference proteome</keyword>
<proteinExistence type="predicted"/>
<accession>A0ABV6QJV3</accession>
<evidence type="ECO:0000313" key="1">
    <source>
        <dbReference type="EMBL" id="MFC0624863.1"/>
    </source>
</evidence>
<dbReference type="InterPro" id="IPR032349">
    <property type="entry name" value="DUF4865"/>
</dbReference>
<comment type="caution">
    <text evidence="1">The sequence shown here is derived from an EMBL/GenBank/DDBJ whole genome shotgun (WGS) entry which is preliminary data.</text>
</comment>
<protein>
    <submittedName>
        <fullName evidence="1">DUF4865 family protein</fullName>
    </submittedName>
</protein>
<dbReference type="Pfam" id="PF16157">
    <property type="entry name" value="DUF4865"/>
    <property type="match status" value="1"/>
</dbReference>